<reference evidence="2 3" key="1">
    <citation type="submission" date="2012-05" db="EMBL/GenBank/DDBJ databases">
        <authorList>
            <person name="Weinstock G."/>
            <person name="Sodergren E."/>
            <person name="Lobos E.A."/>
            <person name="Fulton L."/>
            <person name="Fulton R."/>
            <person name="Courtney L."/>
            <person name="Fronick C."/>
            <person name="O'Laughlin M."/>
            <person name="Godfrey J."/>
            <person name="Wilson R.M."/>
            <person name="Miner T."/>
            <person name="Farmer C."/>
            <person name="Delehaunty K."/>
            <person name="Cordes M."/>
            <person name="Minx P."/>
            <person name="Tomlinson C."/>
            <person name="Chen J."/>
            <person name="Wollam A."/>
            <person name="Pepin K.H."/>
            <person name="Bhonagiri V."/>
            <person name="Zhang X."/>
            <person name="Suruliraj S."/>
            <person name="Warren W."/>
            <person name="Mitreva M."/>
            <person name="Mardis E.R."/>
            <person name="Wilson R.K."/>
        </authorList>
    </citation>
    <scope>NUCLEOTIDE SEQUENCE [LARGE SCALE GENOMIC DNA]</scope>
    <source>
        <strain evidence="2 3">F0037</strain>
    </source>
</reference>
<dbReference type="STRING" id="1127696.HMPREF9134_01815"/>
<evidence type="ECO:0000313" key="2">
    <source>
        <dbReference type="EMBL" id="EKX99906.1"/>
    </source>
</evidence>
<gene>
    <name evidence="2" type="ORF">HMPREF9134_01815</name>
</gene>
<dbReference type="RefSeq" id="WP_005468160.1">
    <property type="nucleotide sequence ID" value="NZ_KB291037.1"/>
</dbReference>
<dbReference type="eggNOG" id="ENOG5033C80">
    <property type="taxonomic scope" value="Bacteria"/>
</dbReference>
<proteinExistence type="predicted"/>
<evidence type="ECO:0000313" key="3">
    <source>
        <dbReference type="Proteomes" id="UP000010408"/>
    </source>
</evidence>
<protein>
    <submittedName>
        <fullName evidence="2">Uncharacterized protein</fullName>
    </submittedName>
</protein>
<dbReference type="PATRIC" id="fig|1127696.3.peg.1650"/>
<feature type="region of interest" description="Disordered" evidence="1">
    <location>
        <begin position="49"/>
        <end position="71"/>
    </location>
</feature>
<dbReference type="AlphaFoldDB" id="L1N9P8"/>
<accession>L1N9P8</accession>
<dbReference type="EMBL" id="AMEQ01000044">
    <property type="protein sequence ID" value="EKX99906.1"/>
    <property type="molecule type" value="Genomic_DNA"/>
</dbReference>
<dbReference type="Proteomes" id="UP000010408">
    <property type="component" value="Unassembled WGS sequence"/>
</dbReference>
<evidence type="ECO:0000256" key="1">
    <source>
        <dbReference type="SAM" id="MobiDB-lite"/>
    </source>
</evidence>
<comment type="caution">
    <text evidence="2">The sequence shown here is derived from an EMBL/GenBank/DDBJ whole genome shotgun (WGS) entry which is preliminary data.</text>
</comment>
<dbReference type="HOGENOM" id="CLU_186884_1_0_10"/>
<organism evidence="2 3">
    <name type="scientific">Porphyromonas catoniae F0037</name>
    <dbReference type="NCBI Taxonomy" id="1127696"/>
    <lineage>
        <taxon>Bacteria</taxon>
        <taxon>Pseudomonadati</taxon>
        <taxon>Bacteroidota</taxon>
        <taxon>Bacteroidia</taxon>
        <taxon>Bacteroidales</taxon>
        <taxon>Porphyromonadaceae</taxon>
        <taxon>Porphyromonas</taxon>
    </lineage>
</organism>
<sequence>MPLFIVALLLVGLAVLLLSVGVILKKDGRFPNTHVGGNRAMQQRGISCHTSQHKEAQRHKSLSERVAEAEA</sequence>
<name>L1N9P8_9PORP</name>
<feature type="compositionally biased region" description="Basic and acidic residues" evidence="1">
    <location>
        <begin position="61"/>
        <end position="71"/>
    </location>
</feature>